<accession>A0A218NNQ6</accession>
<keyword evidence="1" id="KW-0547">Nucleotide-binding</keyword>
<evidence type="ECO:0000259" key="3">
    <source>
        <dbReference type="PROSITE" id="PS50893"/>
    </source>
</evidence>
<evidence type="ECO:0000256" key="2">
    <source>
        <dbReference type="ARBA" id="ARBA00022840"/>
    </source>
</evidence>
<keyword evidence="2" id="KW-0067">ATP-binding</keyword>
<organism evidence="4 5">
    <name type="scientific">Candidatus Mancarchaeum acidiphilum</name>
    <dbReference type="NCBI Taxonomy" id="1920749"/>
    <lineage>
        <taxon>Archaea</taxon>
        <taxon>Candidatus Micrarchaeota</taxon>
        <taxon>Candidatus Mancarchaeum</taxon>
    </lineage>
</organism>
<dbReference type="InterPro" id="IPR010230">
    <property type="entry name" value="FeS-cluster_ATPase_SufC"/>
</dbReference>
<dbReference type="Gene3D" id="3.40.50.300">
    <property type="entry name" value="P-loop containing nucleotide triphosphate hydrolases"/>
    <property type="match status" value="1"/>
</dbReference>
<gene>
    <name evidence="4" type="ORF">Mia14_0817</name>
</gene>
<evidence type="ECO:0000313" key="5">
    <source>
        <dbReference type="Proteomes" id="UP000197679"/>
    </source>
</evidence>
<dbReference type="CDD" id="cd03217">
    <property type="entry name" value="ABC_FeS_Assembly"/>
    <property type="match status" value="1"/>
</dbReference>
<keyword evidence="5" id="KW-1185">Reference proteome</keyword>
<reference evidence="4 5" key="1">
    <citation type="journal article" date="2017" name="Nat. Commun.">
        <title>'ARMAN' archaea depend on association with euryarchaeal host in culture and in situ.</title>
        <authorList>
            <person name="Golyshina O."/>
            <person name="Toshchakov S."/>
            <person name="Makarova K."/>
            <person name="Gavrilov S."/>
            <person name="Korzhenkov A."/>
            <person name="La Cono V."/>
            <person name="Arcadi E."/>
            <person name="Nechitaylo T."/>
            <person name="Ferrer M."/>
            <person name="Kublanov I."/>
            <person name="Wolf Y."/>
            <person name="Yakimov M."/>
            <person name="Golyshin P."/>
            <person name="Slesarev A."/>
            <person name="Kozyavkin S."/>
        </authorList>
    </citation>
    <scope>NUCLEOTIDE SEQUENCE [LARGE SCALE GENOMIC DNA]</scope>
    <source>
        <strain evidence="4 5">Mia14</strain>
    </source>
</reference>
<dbReference type="KEGG" id="marh:Mia14_0817"/>
<protein>
    <submittedName>
        <fullName evidence="4">FeS assembly ATPase SufC</fullName>
    </submittedName>
</protein>
<name>A0A218NNQ6_9ARCH</name>
<dbReference type="EMBL" id="CP019964">
    <property type="protein sequence ID" value="ASI14108.1"/>
    <property type="molecule type" value="Genomic_DNA"/>
</dbReference>
<dbReference type="GO" id="GO:0005524">
    <property type="term" value="F:ATP binding"/>
    <property type="evidence" value="ECO:0007669"/>
    <property type="project" value="UniProtKB-KW"/>
</dbReference>
<dbReference type="Proteomes" id="UP000197679">
    <property type="component" value="Chromosome"/>
</dbReference>
<dbReference type="PROSITE" id="PS50893">
    <property type="entry name" value="ABC_TRANSPORTER_2"/>
    <property type="match status" value="1"/>
</dbReference>
<proteinExistence type="predicted"/>
<dbReference type="GeneID" id="33314366"/>
<dbReference type="RefSeq" id="WP_088820375.1">
    <property type="nucleotide sequence ID" value="NZ_CP019964.1"/>
</dbReference>
<dbReference type="InterPro" id="IPR027417">
    <property type="entry name" value="P-loop_NTPase"/>
</dbReference>
<feature type="domain" description="ABC transporter" evidence="3">
    <location>
        <begin position="3"/>
        <end position="244"/>
    </location>
</feature>
<dbReference type="PANTHER" id="PTHR43204:SF1">
    <property type="entry name" value="ABC TRANSPORTER I FAMILY MEMBER 6, CHLOROPLASTIC"/>
    <property type="match status" value="1"/>
</dbReference>
<dbReference type="SUPFAM" id="SSF52540">
    <property type="entry name" value="P-loop containing nucleoside triphosphate hydrolases"/>
    <property type="match status" value="1"/>
</dbReference>
<dbReference type="InterPro" id="IPR003439">
    <property type="entry name" value="ABC_transporter-like_ATP-bd"/>
</dbReference>
<sequence length="246" mass="27047">MILEIKNLHVKIGENEIIKGLNLTIKEGEMHVLMGPNGSGKTTLAKVIMGHPAYKVSEGDILADGKSILNLSTDKRAKLGLFLQFQEPVEIDGVGFVNFLRSSIESISDKPVNVRSMLNDVKSEESELKVNYSLIDKYLNKGFSGGEKKKSEILQMSLLKPKIAILDEPDSGLDVDAIKIVAKNIERVAKETGMGTILITHYNRILSYMNPSFVHIMEKGRIVKSGGMELVSQVEKSGYQGLGSDE</sequence>
<dbReference type="AlphaFoldDB" id="A0A218NNQ6"/>
<dbReference type="NCBIfam" id="TIGR01978">
    <property type="entry name" value="sufC"/>
    <property type="match status" value="1"/>
</dbReference>
<evidence type="ECO:0000313" key="4">
    <source>
        <dbReference type="EMBL" id="ASI14108.1"/>
    </source>
</evidence>
<dbReference type="GO" id="GO:0016887">
    <property type="term" value="F:ATP hydrolysis activity"/>
    <property type="evidence" value="ECO:0007669"/>
    <property type="project" value="InterPro"/>
</dbReference>
<dbReference type="SMART" id="SM00382">
    <property type="entry name" value="AAA"/>
    <property type="match status" value="1"/>
</dbReference>
<evidence type="ECO:0000256" key="1">
    <source>
        <dbReference type="ARBA" id="ARBA00022741"/>
    </source>
</evidence>
<dbReference type="InterPro" id="IPR003593">
    <property type="entry name" value="AAA+_ATPase"/>
</dbReference>
<dbReference type="Pfam" id="PF00005">
    <property type="entry name" value="ABC_tran"/>
    <property type="match status" value="1"/>
</dbReference>
<dbReference type="OrthoDB" id="18492at2157"/>
<dbReference type="PANTHER" id="PTHR43204">
    <property type="entry name" value="ABC TRANSPORTER I FAMILY MEMBER 6, CHLOROPLASTIC"/>
    <property type="match status" value="1"/>
</dbReference>